<dbReference type="AlphaFoldDB" id="A0A1Q9AB43"/>
<name>A0A1Q9AB43_9HYPH</name>
<reference evidence="1 2" key="1">
    <citation type="submission" date="2016-09" db="EMBL/GenBank/DDBJ databases">
        <title>Rhizobium oryziradicis sp. nov., isolated from the root of rice.</title>
        <authorList>
            <person name="Zhao J."/>
            <person name="Zhang X."/>
        </authorList>
    </citation>
    <scope>NUCLEOTIDE SEQUENCE [LARGE SCALE GENOMIC DNA]</scope>
    <source>
        <strain evidence="1 2">14971</strain>
    </source>
</reference>
<dbReference type="STRING" id="887144.BJF91_10155"/>
<accession>A0A1Q9AB43</accession>
<evidence type="ECO:0000313" key="2">
    <source>
        <dbReference type="Proteomes" id="UP000185598"/>
    </source>
</evidence>
<organism evidence="1 2">
    <name type="scientific">Allorhizobium taibaishanense</name>
    <dbReference type="NCBI Taxonomy" id="887144"/>
    <lineage>
        <taxon>Bacteria</taxon>
        <taxon>Pseudomonadati</taxon>
        <taxon>Pseudomonadota</taxon>
        <taxon>Alphaproteobacteria</taxon>
        <taxon>Hyphomicrobiales</taxon>
        <taxon>Rhizobiaceae</taxon>
        <taxon>Rhizobium/Agrobacterium group</taxon>
        <taxon>Allorhizobium</taxon>
    </lineage>
</organism>
<keyword evidence="2" id="KW-1185">Reference proteome</keyword>
<gene>
    <name evidence="1" type="ORF">BJF91_10155</name>
</gene>
<dbReference type="EMBL" id="MKIN01000017">
    <property type="protein sequence ID" value="OLP52089.1"/>
    <property type="molecule type" value="Genomic_DNA"/>
</dbReference>
<proteinExistence type="predicted"/>
<protein>
    <submittedName>
        <fullName evidence="1">Uncharacterized protein</fullName>
    </submittedName>
</protein>
<sequence>MCHYGTVRKADWAQGFAARFCSAMDDRCNAGYEASSDQVCQKSSPMIGKPILAGVRDWMIKVLAVFAGPQQRSGQAGRPE</sequence>
<dbReference type="Proteomes" id="UP000185598">
    <property type="component" value="Unassembled WGS sequence"/>
</dbReference>
<evidence type="ECO:0000313" key="1">
    <source>
        <dbReference type="EMBL" id="OLP52089.1"/>
    </source>
</evidence>
<comment type="caution">
    <text evidence="1">The sequence shown here is derived from an EMBL/GenBank/DDBJ whole genome shotgun (WGS) entry which is preliminary data.</text>
</comment>